<keyword evidence="2" id="KW-1133">Transmembrane helix</keyword>
<dbReference type="AlphaFoldDB" id="A0A6P8BC69"/>
<reference evidence="4" key="2">
    <citation type="submission" date="2019-10" db="EMBL/GenBank/DDBJ databases">
        <authorList>
            <consortium name="NCBI Genome Project"/>
        </authorList>
    </citation>
    <scope>NUCLEOTIDE SEQUENCE</scope>
    <source>
        <strain evidence="4">NI907</strain>
    </source>
</reference>
<keyword evidence="3" id="KW-1185">Reference proteome</keyword>
<feature type="region of interest" description="Disordered" evidence="1">
    <location>
        <begin position="577"/>
        <end position="617"/>
    </location>
</feature>
<dbReference type="GeneID" id="41959008"/>
<feature type="compositionally biased region" description="Polar residues" evidence="1">
    <location>
        <begin position="764"/>
        <end position="774"/>
    </location>
</feature>
<feature type="compositionally biased region" description="Polar residues" evidence="1">
    <location>
        <begin position="717"/>
        <end position="728"/>
    </location>
</feature>
<feature type="region of interest" description="Disordered" evidence="1">
    <location>
        <begin position="707"/>
        <end position="814"/>
    </location>
</feature>
<feature type="region of interest" description="Disordered" evidence="1">
    <location>
        <begin position="1010"/>
        <end position="1161"/>
    </location>
</feature>
<dbReference type="Proteomes" id="UP000515153">
    <property type="component" value="Unplaced"/>
</dbReference>
<evidence type="ECO:0000256" key="1">
    <source>
        <dbReference type="SAM" id="MobiDB-lite"/>
    </source>
</evidence>
<feature type="region of interest" description="Disordered" evidence="1">
    <location>
        <begin position="657"/>
        <end position="690"/>
    </location>
</feature>
<evidence type="ECO:0000313" key="4">
    <source>
        <dbReference type="RefSeq" id="XP_030984808.1"/>
    </source>
</evidence>
<proteinExistence type="predicted"/>
<reference evidence="4" key="3">
    <citation type="submission" date="2025-08" db="UniProtKB">
        <authorList>
            <consortium name="RefSeq"/>
        </authorList>
    </citation>
    <scope>IDENTIFICATION</scope>
    <source>
        <strain evidence="4">NI907</strain>
    </source>
</reference>
<feature type="compositionally biased region" description="Basic and acidic residues" evidence="1">
    <location>
        <begin position="1123"/>
        <end position="1133"/>
    </location>
</feature>
<sequence>MTIFSSLGDVSARAKTPSRNFLSLVVIASLATAASTPSALPYVPTTILLPGSSGFSPPAQSNQDKVAYIFHPTSESSVDFLALDISSTLSVSSLRLETLNSGLPFLKQGNKTTTFTPSLLSNQTVAAYVGDCASQSGAPAVWTAPLPDSVSRKDEITWDYDGAPDAADATFVHSGKGPMFLGGTMSFSAQLSPTVSPPSVYYYGGMCPFTNQSGTDWTKSATYSNQMLKLGLPADNAFNISPIVTTGRSPGAQAGFTLTSLSPSISNRGDVVTQQLDSVVLGGHSALGYINMGEAAIWSVPQETWKLIKIQQPNAGRTELAVKKDELPDQVESRSGHTTVLSADGSKLIVLGGWVGDISRAALPQLAIVEVSADFSEWKWTIPAEQPNGQAIFGHGAAVLPGNIMMVYGGYSIASEAQDSTSSRLKPRQAGGSGEIPMFLNISSMTWSNEYTNPERSTSSGNEQGSAHEVRKSNLGLSLGLGLGLGLGLIALAVAGYFLWRKRQRNRRRDSAVRALAQDASMFLPPGDMMERDDASLNRGWNSTQAYEWYTGGADPFQRADRTRLTSHAVGYESLRGASGPGGFSASTQKAVTRKPVGSRSLGGHLYMPPPLDLSPRSRGATEMNVIHEADEEVEASIAEPPATSAVVVQTRPISQESDPFLTPTTPNGFNVAWRQEESPRSSTGPGYTPDVQQWVQEAEEIDAEVTARIPSLRSMPHTTTITTSVPLQDSRPSSRSPTQRSPLSRASDGGNEPPSANLADQGVIQSLSRSGSIRSPPDLTRGVTGTLVTPVGNGNEDKIQERSSGESSGEMAYKTANSSFSALQAEGPALLTGSSAAAAAGSINSNHRRSLIGGTSPSQDEDDYEFQQGSPSKMKRRASWFGLGTLGSLRRAVSSSGRRDSSSDAAARGGGGKTSSSECGVCQDPSHCGAGTVSRRRRQGRGAWEVDASGSGQYRGSSTPPRRLSYRLDEDEEDDWDIEKASERRSVQYAFTVPREPLRVVNVDVQRASFDTTAQEERGEGRTEPQATTDVELDKVDHPNSNRENGRTEESIRMGSREDDIFLSDAGGPSSRVRVPSGSGSTPIVCEPQIMGFPPGMSTGGDNGQDEDHLQVPTPRTPTFPRDGENDDRNAEGLESDGLSPRHQSDRRSFESRMSVDSSANHVIGLAQAVSLTRSSALPTPRPSPPTRVMEMVGRIEEEEQRGESRQSSPARSTQMRK</sequence>
<feature type="compositionally biased region" description="Basic and acidic residues" evidence="1">
    <location>
        <begin position="796"/>
        <end position="805"/>
    </location>
</feature>
<dbReference type="Gene3D" id="2.120.10.80">
    <property type="entry name" value="Kelch-type beta propeller"/>
    <property type="match status" value="1"/>
</dbReference>
<feature type="region of interest" description="Disordered" evidence="1">
    <location>
        <begin position="1173"/>
        <end position="1219"/>
    </location>
</feature>
<name>A0A6P8BC69_PYRGI</name>
<accession>A0A6P8BC69</accession>
<dbReference type="InterPro" id="IPR011043">
    <property type="entry name" value="Gal_Oxase/kelch_b-propeller"/>
</dbReference>
<keyword evidence="2" id="KW-0472">Membrane</keyword>
<keyword evidence="2" id="KW-0812">Transmembrane</keyword>
<feature type="compositionally biased region" description="Low complexity" evidence="1">
    <location>
        <begin position="731"/>
        <end position="746"/>
    </location>
</feature>
<feature type="compositionally biased region" description="Polar residues" evidence="1">
    <location>
        <begin position="951"/>
        <end position="961"/>
    </location>
</feature>
<feature type="transmembrane region" description="Helical" evidence="2">
    <location>
        <begin position="475"/>
        <end position="500"/>
    </location>
</feature>
<dbReference type="KEGG" id="pgri:PgNI_04047"/>
<dbReference type="RefSeq" id="XP_030984808.1">
    <property type="nucleotide sequence ID" value="XM_031124099.1"/>
</dbReference>
<feature type="compositionally biased region" description="Basic and acidic residues" evidence="1">
    <location>
        <begin position="1033"/>
        <end position="1061"/>
    </location>
</feature>
<evidence type="ECO:0000313" key="3">
    <source>
        <dbReference type="Proteomes" id="UP000515153"/>
    </source>
</evidence>
<dbReference type="InterPro" id="IPR015915">
    <property type="entry name" value="Kelch-typ_b-propeller"/>
</dbReference>
<feature type="compositionally biased region" description="Polar residues" evidence="1">
    <location>
        <begin position="681"/>
        <end position="690"/>
    </location>
</feature>
<gene>
    <name evidence="4" type="ORF">PgNI_04047</name>
</gene>
<feature type="region of interest" description="Disordered" evidence="1">
    <location>
        <begin position="848"/>
        <end position="879"/>
    </location>
</feature>
<reference evidence="4" key="1">
    <citation type="journal article" date="2019" name="Mol. Biol. Evol.">
        <title>Blast fungal genomes show frequent chromosomal changes, gene gains and losses, and effector gene turnover.</title>
        <authorList>
            <person name="Gomez Luciano L.B."/>
            <person name="Jason Tsai I."/>
            <person name="Chuma I."/>
            <person name="Tosa Y."/>
            <person name="Chen Y.H."/>
            <person name="Li J.Y."/>
            <person name="Li M.Y."/>
            <person name="Jade Lu M.Y."/>
            <person name="Nakayashiki H."/>
            <person name="Li W.H."/>
        </authorList>
    </citation>
    <scope>NUCLEOTIDE SEQUENCE</scope>
    <source>
        <strain evidence="4">NI907</strain>
    </source>
</reference>
<feature type="compositionally biased region" description="Low complexity" evidence="1">
    <location>
        <begin position="1068"/>
        <end position="1082"/>
    </location>
</feature>
<protein>
    <submittedName>
        <fullName evidence="4">Uncharacterized protein</fullName>
    </submittedName>
</protein>
<organism evidence="3 4">
    <name type="scientific">Pyricularia grisea</name>
    <name type="common">Crabgrass-specific blast fungus</name>
    <name type="synonym">Magnaporthe grisea</name>
    <dbReference type="NCBI Taxonomy" id="148305"/>
    <lineage>
        <taxon>Eukaryota</taxon>
        <taxon>Fungi</taxon>
        <taxon>Dikarya</taxon>
        <taxon>Ascomycota</taxon>
        <taxon>Pezizomycotina</taxon>
        <taxon>Sordariomycetes</taxon>
        <taxon>Sordariomycetidae</taxon>
        <taxon>Magnaporthales</taxon>
        <taxon>Pyriculariaceae</taxon>
        <taxon>Pyricularia</taxon>
    </lineage>
</organism>
<feature type="compositionally biased region" description="Polar residues" evidence="1">
    <location>
        <begin position="657"/>
        <end position="669"/>
    </location>
</feature>
<feature type="region of interest" description="Disordered" evidence="1">
    <location>
        <begin position="892"/>
        <end position="977"/>
    </location>
</feature>
<evidence type="ECO:0000256" key="2">
    <source>
        <dbReference type="SAM" id="Phobius"/>
    </source>
</evidence>
<dbReference type="SUPFAM" id="SSF50965">
    <property type="entry name" value="Galactose oxidase, central domain"/>
    <property type="match status" value="1"/>
</dbReference>